<accession>A0A1E3KYK8</accession>
<gene>
    <name evidence="3" type="ORF">PTI45_04024</name>
</gene>
<dbReference type="Pfam" id="PF18964">
    <property type="entry name" value="DUF5704"/>
    <property type="match status" value="1"/>
</dbReference>
<name>A0A1E3KYK8_9BACL</name>
<evidence type="ECO:0000313" key="3">
    <source>
        <dbReference type="EMBL" id="ODP26619.1"/>
    </source>
</evidence>
<evidence type="ECO:0000313" key="4">
    <source>
        <dbReference type="Proteomes" id="UP000094578"/>
    </source>
</evidence>
<sequence length="1130" mass="127600">MAFILFKYRAFVSVILLIIFLIPTLVFPANNSFAAESNSAVTPVSFYKNKEANATDANYRYFVGMMYFDMWKGTTWDLGKEPQKGMYGEAMQDYIFKFPNRKIKSITAEQFEPTTQNLVYFDASRTDSWKHYEYIVSNGGKDNTTSFTSSGIGTDTASIPFKIKMKLDTDSGLTEDITKNCGSRCNDGVKGYRIYAPVLFTIELDSELNVYYKTKDGKSLNDVFPPRVEEMKPGTEYDLTHPENEKYKYIGYKKSTTGEDPTGEILTGDPPKFKYTGSFETYIAYQYYDLATTDPCELDPDAEECTVPPEPPKEESLCEYTILPPSVKTTTNKSLLDPQAQGHILADDNTNDRHFDATRAIPTSENLYANAWGYNYLFQHAFDNMDGQVEYKCKVKVVYKLKWKEKRGSGDNERWVSKSDTDTKTYNFSYTRDYDYWKIKVLEVLGLDKATMSNYALPGGKVSIPTTGYTPPSLKQEHSDKVEDHVKPDGDVPVKYSPPTLDGGKQGRPRVPNDESKLKRIAEGNTDDAEVRNDTIQFSFKGKDTMVMNGDWKTKVAPVPSAIPDPTKIRSYKDSAEKVLYKGSQLISSKLVNKANTASSGTIYYAMLKENVEGSGDKNFPITGINSVTVHTPVTDYSSVSDDKVHNQKTTPSNRMALILDRPFTVRIPTSGAHLNGSSYPGYGSRDYAKYFKTKQVLFPFDVYSKDSKNFYPKNTWIDVPVAQLDTVFNLPVWIDEGNYTVYFRNIAENAPTSFTAQQDANTDLVNHVASDTVDVEIIGRIYDFHVTDIADFNWETVFRKAKGSSQPTGNSFWVGTKGIDGDPRGNHSPYVLPIMRGSHPLSNYKNVAVKTGYHFKFDLKTKGNMFGDKDAIRITPTFVYEDKSASTSPKRVEVDLYYHTDDKKFIKIGSSSDTERRTVILNNRLRNVPSDDIKNTASSIYDLSQNWSLTKEEYITSYKKRANQSTYTGGYDIQLLSSPLRTFINTFSRPESASASPARVNASVQQWYGEYSLPAQVYAVPKGTDLAKYGRSNTLDEKSDVFLKKGFIVVNFDIESIVEANVDAPHLQYIHSPLNNQWWDMEGYDGTDGERDRIVTDPYNVKYSVKDGDVIFYDTDLSSYDDFASKGTH</sequence>
<dbReference type="PATRIC" id="fig|1886670.3.peg.4052"/>
<evidence type="ECO:0000259" key="2">
    <source>
        <dbReference type="Pfam" id="PF18964"/>
    </source>
</evidence>
<organism evidence="3 4">
    <name type="scientific">Paenibacillus nuruki</name>
    <dbReference type="NCBI Taxonomy" id="1886670"/>
    <lineage>
        <taxon>Bacteria</taxon>
        <taxon>Bacillati</taxon>
        <taxon>Bacillota</taxon>
        <taxon>Bacilli</taxon>
        <taxon>Bacillales</taxon>
        <taxon>Paenibacillaceae</taxon>
        <taxon>Paenibacillus</taxon>
    </lineage>
</organism>
<dbReference type="AlphaFoldDB" id="A0A1E3KYK8"/>
<protein>
    <recommendedName>
        <fullName evidence="2">DUF5704 domain-containing protein</fullName>
    </recommendedName>
</protein>
<feature type="region of interest" description="Disordered" evidence="1">
    <location>
        <begin position="467"/>
        <end position="515"/>
    </location>
</feature>
<dbReference type="Proteomes" id="UP000094578">
    <property type="component" value="Unassembled WGS sequence"/>
</dbReference>
<feature type="compositionally biased region" description="Basic and acidic residues" evidence="1">
    <location>
        <begin position="475"/>
        <end position="492"/>
    </location>
</feature>
<evidence type="ECO:0000256" key="1">
    <source>
        <dbReference type="SAM" id="MobiDB-lite"/>
    </source>
</evidence>
<dbReference type="InterPro" id="IPR043759">
    <property type="entry name" value="DUF5704"/>
</dbReference>
<dbReference type="RefSeq" id="WP_069329360.1">
    <property type="nucleotide sequence ID" value="NZ_MDER01000084.1"/>
</dbReference>
<proteinExistence type="predicted"/>
<reference evidence="3 4" key="1">
    <citation type="submission" date="2016-08" db="EMBL/GenBank/DDBJ databases">
        <title>Genome sequencing of Paenibacillus sp. TI45-13ar, isolated from Korean traditional nuruk.</title>
        <authorList>
            <person name="Kim S.-J."/>
        </authorList>
    </citation>
    <scope>NUCLEOTIDE SEQUENCE [LARGE SCALE GENOMIC DNA]</scope>
    <source>
        <strain evidence="3 4">TI45-13ar</strain>
    </source>
</reference>
<feature type="domain" description="DUF5704" evidence="2">
    <location>
        <begin position="355"/>
        <end position="534"/>
    </location>
</feature>
<dbReference type="STRING" id="1886670.PTI45_04024"/>
<comment type="caution">
    <text evidence="3">The sequence shown here is derived from an EMBL/GenBank/DDBJ whole genome shotgun (WGS) entry which is preliminary data.</text>
</comment>
<keyword evidence="4" id="KW-1185">Reference proteome</keyword>
<dbReference type="EMBL" id="MDER01000084">
    <property type="protein sequence ID" value="ODP26619.1"/>
    <property type="molecule type" value="Genomic_DNA"/>
</dbReference>